<organism evidence="1 2">
    <name type="scientific">Scutellospora calospora</name>
    <dbReference type="NCBI Taxonomy" id="85575"/>
    <lineage>
        <taxon>Eukaryota</taxon>
        <taxon>Fungi</taxon>
        <taxon>Fungi incertae sedis</taxon>
        <taxon>Mucoromycota</taxon>
        <taxon>Glomeromycotina</taxon>
        <taxon>Glomeromycetes</taxon>
        <taxon>Diversisporales</taxon>
        <taxon>Gigasporaceae</taxon>
        <taxon>Scutellospora</taxon>
    </lineage>
</organism>
<proteinExistence type="predicted"/>
<gene>
    <name evidence="1" type="ORF">SCALOS_LOCUS6211</name>
</gene>
<evidence type="ECO:0000313" key="2">
    <source>
        <dbReference type="Proteomes" id="UP000789860"/>
    </source>
</evidence>
<name>A0ACA9MBY4_9GLOM</name>
<dbReference type="Proteomes" id="UP000789860">
    <property type="component" value="Unassembled WGS sequence"/>
</dbReference>
<protein>
    <submittedName>
        <fullName evidence="1">1941_t:CDS:1</fullName>
    </submittedName>
</protein>
<comment type="caution">
    <text evidence="1">The sequence shown here is derived from an EMBL/GenBank/DDBJ whole genome shotgun (WGS) entry which is preliminary data.</text>
</comment>
<feature type="non-terminal residue" evidence="1">
    <location>
        <position position="66"/>
    </location>
</feature>
<accession>A0ACA9MBY4</accession>
<dbReference type="EMBL" id="CAJVPM010011437">
    <property type="protein sequence ID" value="CAG8581133.1"/>
    <property type="molecule type" value="Genomic_DNA"/>
</dbReference>
<reference evidence="1" key="1">
    <citation type="submission" date="2021-06" db="EMBL/GenBank/DDBJ databases">
        <authorList>
            <person name="Kallberg Y."/>
            <person name="Tangrot J."/>
            <person name="Rosling A."/>
        </authorList>
    </citation>
    <scope>NUCLEOTIDE SEQUENCE</scope>
    <source>
        <strain evidence="1">AU212A</strain>
    </source>
</reference>
<evidence type="ECO:0000313" key="1">
    <source>
        <dbReference type="EMBL" id="CAG8581133.1"/>
    </source>
</evidence>
<keyword evidence="2" id="KW-1185">Reference proteome</keyword>
<sequence>MNELLNKESEENNKGEGKENVEVEENNESKSEVVFSRSESDFDDELSAENVTDNEILDIDLIDIDE</sequence>